<reference evidence="2 3" key="1">
    <citation type="submission" date="2018-04" db="EMBL/GenBank/DDBJ databases">
        <title>WGS assembly of Panicum hallii var. hallii HAL2.</title>
        <authorList>
            <person name="Lovell J."/>
            <person name="Jenkins J."/>
            <person name="Lowry D."/>
            <person name="Mamidi S."/>
            <person name="Sreedasyam A."/>
            <person name="Weng X."/>
            <person name="Barry K."/>
            <person name="Bonette J."/>
            <person name="Campitelli B."/>
            <person name="Daum C."/>
            <person name="Gordon S."/>
            <person name="Gould B."/>
            <person name="Lipzen A."/>
            <person name="MacQueen A."/>
            <person name="Palacio-Mejia J."/>
            <person name="Plott C."/>
            <person name="Shakirov E."/>
            <person name="Shu S."/>
            <person name="Yoshinaga Y."/>
            <person name="Zane M."/>
            <person name="Rokhsar D."/>
            <person name="Grimwood J."/>
            <person name="Schmutz J."/>
            <person name="Juenger T."/>
        </authorList>
    </citation>
    <scope>NUCLEOTIDE SEQUENCE [LARGE SCALE GENOMIC DNA]</scope>
    <source>
        <strain evidence="3">cv. HAL2</strain>
    </source>
</reference>
<name>A0A2T7CBI0_9POAL</name>
<feature type="region of interest" description="Disordered" evidence="1">
    <location>
        <begin position="1"/>
        <end position="40"/>
    </location>
</feature>
<protein>
    <submittedName>
        <fullName evidence="2">Uncharacterized protein</fullName>
    </submittedName>
</protein>
<feature type="compositionally biased region" description="Basic and acidic residues" evidence="1">
    <location>
        <begin position="14"/>
        <end position="25"/>
    </location>
</feature>
<keyword evidence="3" id="KW-1185">Reference proteome</keyword>
<evidence type="ECO:0000313" key="3">
    <source>
        <dbReference type="Proteomes" id="UP000244336"/>
    </source>
</evidence>
<sequence length="130" mass="14028">MSSKQLQHQSPTKPAERNQETEPEPKNVAPRGFVSTSRHSWQKYPAHAVLDDAMQRTVGRTAVHGSTRTAGQRRLWSAQRRPTAAVKDAGGRWRGAASGMAAGSSSVAWVPLQSRTVAGDEVNLGGGEKR</sequence>
<evidence type="ECO:0000256" key="1">
    <source>
        <dbReference type="SAM" id="MobiDB-lite"/>
    </source>
</evidence>
<proteinExistence type="predicted"/>
<accession>A0A2T7CBI0</accession>
<evidence type="ECO:0000313" key="2">
    <source>
        <dbReference type="EMBL" id="PUZ40696.1"/>
    </source>
</evidence>
<gene>
    <name evidence="2" type="ORF">GQ55_9G445000</name>
</gene>
<feature type="region of interest" description="Disordered" evidence="1">
    <location>
        <begin position="62"/>
        <end position="92"/>
    </location>
</feature>
<dbReference type="AlphaFoldDB" id="A0A2T7CBI0"/>
<organism evidence="2 3">
    <name type="scientific">Panicum hallii var. hallii</name>
    <dbReference type="NCBI Taxonomy" id="1504633"/>
    <lineage>
        <taxon>Eukaryota</taxon>
        <taxon>Viridiplantae</taxon>
        <taxon>Streptophyta</taxon>
        <taxon>Embryophyta</taxon>
        <taxon>Tracheophyta</taxon>
        <taxon>Spermatophyta</taxon>
        <taxon>Magnoliopsida</taxon>
        <taxon>Liliopsida</taxon>
        <taxon>Poales</taxon>
        <taxon>Poaceae</taxon>
        <taxon>PACMAD clade</taxon>
        <taxon>Panicoideae</taxon>
        <taxon>Panicodae</taxon>
        <taxon>Paniceae</taxon>
        <taxon>Panicinae</taxon>
        <taxon>Panicum</taxon>
        <taxon>Panicum sect. Panicum</taxon>
    </lineage>
</organism>
<dbReference type="Proteomes" id="UP000244336">
    <property type="component" value="Chromosome 9"/>
</dbReference>
<dbReference type="EMBL" id="CM009757">
    <property type="protein sequence ID" value="PUZ40696.1"/>
    <property type="molecule type" value="Genomic_DNA"/>
</dbReference>
<dbReference type="Gramene" id="PUZ40696">
    <property type="protein sequence ID" value="PUZ40696"/>
    <property type="gene ID" value="GQ55_9G445000"/>
</dbReference>
<feature type="compositionally biased region" description="Polar residues" evidence="1">
    <location>
        <begin position="1"/>
        <end position="12"/>
    </location>
</feature>